<dbReference type="EMBL" id="CAJJDP010000028">
    <property type="protein sequence ID" value="CAD8153761.1"/>
    <property type="molecule type" value="Genomic_DNA"/>
</dbReference>
<keyword evidence="2" id="KW-1185">Reference proteome</keyword>
<accession>A0A8S1THZ4</accession>
<comment type="caution">
    <text evidence="1">The sequence shown here is derived from an EMBL/GenBank/DDBJ whole genome shotgun (WGS) entry which is preliminary data.</text>
</comment>
<evidence type="ECO:0000313" key="2">
    <source>
        <dbReference type="Proteomes" id="UP000683925"/>
    </source>
</evidence>
<protein>
    <submittedName>
        <fullName evidence="1">Uncharacterized protein</fullName>
    </submittedName>
</protein>
<evidence type="ECO:0000313" key="1">
    <source>
        <dbReference type="EMBL" id="CAD8153761.1"/>
    </source>
</evidence>
<dbReference type="Proteomes" id="UP000683925">
    <property type="component" value="Unassembled WGS sequence"/>
</dbReference>
<gene>
    <name evidence="1" type="ORF">POCTA_138.1.T0280187</name>
</gene>
<reference evidence="1" key="1">
    <citation type="submission" date="2021-01" db="EMBL/GenBank/DDBJ databases">
        <authorList>
            <consortium name="Genoscope - CEA"/>
            <person name="William W."/>
        </authorList>
    </citation>
    <scope>NUCLEOTIDE SEQUENCE</scope>
</reference>
<name>A0A8S1THZ4_PAROT</name>
<dbReference type="OMA" id="SQRQKKF"/>
<proteinExistence type="predicted"/>
<organism evidence="1 2">
    <name type="scientific">Paramecium octaurelia</name>
    <dbReference type="NCBI Taxonomy" id="43137"/>
    <lineage>
        <taxon>Eukaryota</taxon>
        <taxon>Sar</taxon>
        <taxon>Alveolata</taxon>
        <taxon>Ciliophora</taxon>
        <taxon>Intramacronucleata</taxon>
        <taxon>Oligohymenophorea</taxon>
        <taxon>Peniculida</taxon>
        <taxon>Parameciidae</taxon>
        <taxon>Paramecium</taxon>
    </lineage>
</organism>
<sequence>MQNPKAQEIKQSSYFDYIFDSWIQVNETSKIQIPQLTQPSVLSQRQKKFKCSNILNQNNDYITKVKSQNHQKEQDVSPNSFRNNIDEFKQKEQNSFLKQSIIRSKDRSHSVRKNQYEDYEVKHESIANCSTTISSNAKNSIQNSLNFSQNCKLILPKINCLKPQKICTKKFRIVCKVIGKLVVLFLKNLSKTSLQRVGNIHKLQKVLNLKNIFKYDRKIKESLSNSFREWIEPSLKKIQYHLQNTFVELSDEKLLDLKIQKDQEQIWTLSFTKFLFQNLELITRKGKIPKEVVRAMSKSLYKENNLYVQLFIAQRTKFLKTPFSLLEAQLICCEYILFNGIIIQLFELANNLKYRSFNHNLKCKIQILMLTTIINLFYIESFKHMPIINFDITQEQIYTRKLYVTTDQEQHLKQVDTKEINNSETLILGLQQYEYIKGLFQQREKQKQQLQLIFNKFIHNLSSQIDISE</sequence>
<dbReference type="OrthoDB" id="308059at2759"/>
<dbReference type="AlphaFoldDB" id="A0A8S1THZ4"/>